<protein>
    <submittedName>
        <fullName evidence="1">Uncharacterized protein</fullName>
    </submittedName>
</protein>
<proteinExistence type="predicted"/>
<dbReference type="EMBL" id="JAIZAY010000001">
    <property type="protein sequence ID" value="KAJ8050677.1"/>
    <property type="molecule type" value="Genomic_DNA"/>
</dbReference>
<accession>A0A9Q1CSB4</accession>
<keyword evidence="2" id="KW-1185">Reference proteome</keyword>
<organism evidence="1 2">
    <name type="scientific">Holothuria leucospilota</name>
    <name type="common">Black long sea cucumber</name>
    <name type="synonym">Mertensiothuria leucospilota</name>
    <dbReference type="NCBI Taxonomy" id="206669"/>
    <lineage>
        <taxon>Eukaryota</taxon>
        <taxon>Metazoa</taxon>
        <taxon>Echinodermata</taxon>
        <taxon>Eleutherozoa</taxon>
        <taxon>Echinozoa</taxon>
        <taxon>Holothuroidea</taxon>
        <taxon>Aspidochirotacea</taxon>
        <taxon>Aspidochirotida</taxon>
        <taxon>Holothuriidae</taxon>
        <taxon>Holothuria</taxon>
    </lineage>
</organism>
<evidence type="ECO:0000313" key="1">
    <source>
        <dbReference type="EMBL" id="KAJ8050677.1"/>
    </source>
</evidence>
<comment type="caution">
    <text evidence="1">The sequence shown here is derived from an EMBL/GenBank/DDBJ whole genome shotgun (WGS) entry which is preliminary data.</text>
</comment>
<name>A0A9Q1CSB4_HOLLE</name>
<dbReference type="Proteomes" id="UP001152320">
    <property type="component" value="Chromosome 1"/>
</dbReference>
<gene>
    <name evidence="1" type="ORF">HOLleu_03974</name>
</gene>
<evidence type="ECO:0000313" key="2">
    <source>
        <dbReference type="Proteomes" id="UP001152320"/>
    </source>
</evidence>
<dbReference type="InterPro" id="IPR005312">
    <property type="entry name" value="DUF1759"/>
</dbReference>
<dbReference type="OrthoDB" id="5989733at2759"/>
<dbReference type="AlphaFoldDB" id="A0A9Q1CSB4"/>
<dbReference type="Pfam" id="PF03564">
    <property type="entry name" value="DUF1759"/>
    <property type="match status" value="1"/>
</dbReference>
<reference evidence="1" key="1">
    <citation type="submission" date="2021-10" db="EMBL/GenBank/DDBJ databases">
        <title>Tropical sea cucumber genome reveals ecological adaptation and Cuvierian tubules defense mechanism.</title>
        <authorList>
            <person name="Chen T."/>
        </authorList>
    </citation>
    <scope>NUCLEOTIDE SEQUENCE</scope>
    <source>
        <strain evidence="1">Nanhai2018</strain>
        <tissue evidence="1">Muscle</tissue>
    </source>
</reference>
<dbReference type="PANTHER" id="PTHR47331">
    <property type="entry name" value="PHD-TYPE DOMAIN-CONTAINING PROTEIN"/>
    <property type="match status" value="1"/>
</dbReference>
<sequence>MWKQLKRVSIPVFSGDVEVYENWKAAFLVCIDVAPATPEYKLLQLRQYLSDEALMVIENLGHSAKAYQSAKDRLERKYGDKRRHIALQFEELHKFKPIMAGNAKDVEHFADLLDVTIINLKNYGLYNELDSKLLYLVLCKKMTDSMVTQYQRWVTENGKEELIELLRKRIIKEAEYRIVTHEAIRGLSDLVVNSRFDNKSGWRSRAFVTTDSKYQKRAYVAAELGLQGKCEKTEAEVINSLGEVFETTPVDVGLESLDRQVDIMIAATTIKQGVSLNDEINQGRKMQKDPFDMLFRFRKNPVVVVCDIEEMYLQIQLSPQDGPYHRFLWRNLDQTATPRVRMQQSRFRG</sequence>